<feature type="signal peptide" evidence="6">
    <location>
        <begin position="1"/>
        <end position="28"/>
    </location>
</feature>
<dbReference type="GO" id="GO:0020037">
    <property type="term" value="F:heme binding"/>
    <property type="evidence" value="ECO:0007669"/>
    <property type="project" value="InterPro"/>
</dbReference>
<feature type="binding site" description="covalent" evidence="4">
    <location>
        <position position="150"/>
    </location>
    <ligand>
        <name>heme c</name>
        <dbReference type="ChEBI" id="CHEBI:61717"/>
        <label>2</label>
    </ligand>
</feature>
<feature type="binding site" description="axial binding residue" evidence="5">
    <location>
        <position position="154"/>
    </location>
    <ligand>
        <name>heme c</name>
        <dbReference type="ChEBI" id="CHEBI:61717"/>
        <label>2</label>
    </ligand>
    <ligandPart>
        <name>Fe</name>
        <dbReference type="ChEBI" id="CHEBI:18248"/>
    </ligandPart>
</feature>
<dbReference type="Gene3D" id="1.10.760.10">
    <property type="entry name" value="Cytochrome c-like domain"/>
    <property type="match status" value="2"/>
</dbReference>
<evidence type="ECO:0000256" key="2">
    <source>
        <dbReference type="ARBA" id="ARBA00022723"/>
    </source>
</evidence>
<name>A0A846ZNQ9_9GAMM</name>
<dbReference type="InterPro" id="IPR009056">
    <property type="entry name" value="Cyt_c-like_dom"/>
</dbReference>
<dbReference type="PROSITE" id="PS51007">
    <property type="entry name" value="CYTC"/>
    <property type="match status" value="2"/>
</dbReference>
<dbReference type="PANTHER" id="PTHR33751:SF11">
    <property type="entry name" value="BLL4483 PROTEIN"/>
    <property type="match status" value="1"/>
</dbReference>
<proteinExistence type="predicted"/>
<dbReference type="InterPro" id="IPR006311">
    <property type="entry name" value="TAT_signal"/>
</dbReference>
<keyword evidence="3 5" id="KW-0408">Iron</keyword>
<dbReference type="InterPro" id="IPR050597">
    <property type="entry name" value="Cytochrome_c_Oxidase_Subunit"/>
</dbReference>
<protein>
    <submittedName>
        <fullName evidence="8">C-type cytochrome</fullName>
    </submittedName>
</protein>
<feature type="binding site" description="covalent" evidence="4">
    <location>
        <position position="51"/>
    </location>
    <ligand>
        <name>heme c</name>
        <dbReference type="ChEBI" id="CHEBI:61717"/>
        <label>1</label>
    </ligand>
</feature>
<organism evidence="8 9">
    <name type="scientific">Oleiagrimonas citrea</name>
    <dbReference type="NCBI Taxonomy" id="1665687"/>
    <lineage>
        <taxon>Bacteria</taxon>
        <taxon>Pseudomonadati</taxon>
        <taxon>Pseudomonadota</taxon>
        <taxon>Gammaproteobacteria</taxon>
        <taxon>Lysobacterales</taxon>
        <taxon>Rhodanobacteraceae</taxon>
        <taxon>Oleiagrimonas</taxon>
    </lineage>
</organism>
<dbReference type="PIRSF" id="PIRSF000005">
    <property type="entry name" value="Cytochrome_c4"/>
    <property type="match status" value="1"/>
</dbReference>
<dbReference type="Pfam" id="PF00034">
    <property type="entry name" value="Cytochrom_C"/>
    <property type="match status" value="2"/>
</dbReference>
<dbReference type="EMBL" id="JAAZQD010000003">
    <property type="protein sequence ID" value="NKZ39083.1"/>
    <property type="molecule type" value="Genomic_DNA"/>
</dbReference>
<evidence type="ECO:0000256" key="4">
    <source>
        <dbReference type="PIRSR" id="PIRSR000005-1"/>
    </source>
</evidence>
<evidence type="ECO:0000256" key="1">
    <source>
        <dbReference type="ARBA" id="ARBA00022617"/>
    </source>
</evidence>
<feature type="chain" id="PRO_5032688349" evidence="6">
    <location>
        <begin position="29"/>
        <end position="227"/>
    </location>
</feature>
<dbReference type="SUPFAM" id="SSF46626">
    <property type="entry name" value="Cytochrome c"/>
    <property type="match status" value="2"/>
</dbReference>
<evidence type="ECO:0000313" key="8">
    <source>
        <dbReference type="EMBL" id="NKZ39083.1"/>
    </source>
</evidence>
<keyword evidence="9" id="KW-1185">Reference proteome</keyword>
<evidence type="ECO:0000256" key="3">
    <source>
        <dbReference type="ARBA" id="ARBA00023004"/>
    </source>
</evidence>
<reference evidence="8 9" key="1">
    <citation type="journal article" date="2017" name="Int. J. Syst. Evol. Microbiol.">
        <title>Oleiagrimonas citrea sp. nov., a marine bacterium isolated from tidal flat sediment and emended description of the genus Oleiagrimonas Fang et al. 2015 and Oleiagrimonas soli.</title>
        <authorList>
            <person name="Yang S.H."/>
            <person name="Seo H.S."/>
            <person name="Seong C.N."/>
            <person name="Kwon K.K."/>
        </authorList>
    </citation>
    <scope>NUCLEOTIDE SEQUENCE [LARGE SCALE GENOMIC DNA]</scope>
    <source>
        <strain evidence="8 9">MEBiC09124</strain>
    </source>
</reference>
<dbReference type="PROSITE" id="PS51318">
    <property type="entry name" value="TAT"/>
    <property type="match status" value="1"/>
</dbReference>
<dbReference type="PANTHER" id="PTHR33751">
    <property type="entry name" value="CBB3-TYPE CYTOCHROME C OXIDASE SUBUNIT FIXP"/>
    <property type="match status" value="1"/>
</dbReference>
<keyword evidence="6" id="KW-0732">Signal</keyword>
<feature type="binding site" description="axial binding residue" evidence="5">
    <location>
        <position position="92"/>
    </location>
    <ligand>
        <name>heme c</name>
        <dbReference type="ChEBI" id="CHEBI:61717"/>
        <label>1</label>
    </ligand>
    <ligandPart>
        <name>Fe</name>
        <dbReference type="ChEBI" id="CHEBI:18248"/>
    </ligandPart>
</feature>
<keyword evidence="1 4" id="KW-0349">Heme</keyword>
<feature type="binding site" description="covalent" evidence="4">
    <location>
        <position position="48"/>
    </location>
    <ligand>
        <name>heme c</name>
        <dbReference type="ChEBI" id="CHEBI:61717"/>
        <label>1</label>
    </ligand>
</feature>
<feature type="binding site" description="covalent" evidence="4">
    <location>
        <position position="153"/>
    </location>
    <ligand>
        <name>heme c</name>
        <dbReference type="ChEBI" id="CHEBI:61717"/>
        <label>2</label>
    </ligand>
</feature>
<dbReference type="AlphaFoldDB" id="A0A846ZNQ9"/>
<evidence type="ECO:0000256" key="6">
    <source>
        <dbReference type="SAM" id="SignalP"/>
    </source>
</evidence>
<comment type="caution">
    <text evidence="8">The sequence shown here is derived from an EMBL/GenBank/DDBJ whole genome shotgun (WGS) entry which is preliminary data.</text>
</comment>
<dbReference type="InterPro" id="IPR024167">
    <property type="entry name" value="Cytochrome_c4-like"/>
</dbReference>
<keyword evidence="2 5" id="KW-0479">Metal-binding</keyword>
<evidence type="ECO:0000259" key="7">
    <source>
        <dbReference type="PROSITE" id="PS51007"/>
    </source>
</evidence>
<dbReference type="InterPro" id="IPR036909">
    <property type="entry name" value="Cyt_c-like_dom_sf"/>
</dbReference>
<dbReference type="GO" id="GO:0009055">
    <property type="term" value="F:electron transfer activity"/>
    <property type="evidence" value="ECO:0007669"/>
    <property type="project" value="InterPro"/>
</dbReference>
<feature type="domain" description="Cytochrome c" evidence="7">
    <location>
        <begin position="31"/>
        <end position="115"/>
    </location>
</feature>
<evidence type="ECO:0000256" key="5">
    <source>
        <dbReference type="PIRSR" id="PIRSR000005-2"/>
    </source>
</evidence>
<dbReference type="Proteomes" id="UP000541636">
    <property type="component" value="Unassembled WGS sequence"/>
</dbReference>
<dbReference type="RefSeq" id="WP_168609197.1">
    <property type="nucleotide sequence ID" value="NZ_JAAZQD010000003.1"/>
</dbReference>
<accession>A0A846ZNQ9</accession>
<dbReference type="GO" id="GO:0042597">
    <property type="term" value="C:periplasmic space"/>
    <property type="evidence" value="ECO:0007669"/>
    <property type="project" value="InterPro"/>
</dbReference>
<feature type="binding site" description="axial binding residue" evidence="5">
    <location>
        <position position="52"/>
    </location>
    <ligand>
        <name>heme c</name>
        <dbReference type="ChEBI" id="CHEBI:61717"/>
        <label>1</label>
    </ligand>
    <ligandPart>
        <name>Fe</name>
        <dbReference type="ChEBI" id="CHEBI:18248"/>
    </ligandPart>
</feature>
<feature type="binding site" description="axial binding residue" evidence="5">
    <location>
        <position position="196"/>
    </location>
    <ligand>
        <name>heme c</name>
        <dbReference type="ChEBI" id="CHEBI:61717"/>
        <label>2</label>
    </ligand>
    <ligandPart>
        <name>Fe</name>
        <dbReference type="ChEBI" id="CHEBI:18248"/>
    </ligandPart>
</feature>
<dbReference type="GO" id="GO:0005506">
    <property type="term" value="F:iron ion binding"/>
    <property type="evidence" value="ECO:0007669"/>
    <property type="project" value="InterPro"/>
</dbReference>
<feature type="domain" description="Cytochrome c" evidence="7">
    <location>
        <begin position="129"/>
        <end position="219"/>
    </location>
</feature>
<evidence type="ECO:0000313" key="9">
    <source>
        <dbReference type="Proteomes" id="UP000541636"/>
    </source>
</evidence>
<gene>
    <name evidence="8" type="ORF">HF690_08985</name>
</gene>
<sequence length="227" mass="23841">MSIRTQRRRFAKIATALTILAGVAAAHAATPDAARIAQVGNGRGAAPCSACHGAHGGGQDAAGYPRLAGLNKAYLLKQLDAFASGSRANPVMQPNAKALSVAEREAMAAYYSAMPVPASAQHRDAKPVADDDPGAQLAQWGRWSEKVPACVQCHGPHGVGVGVSFPPLAGQPANYLVAQLKAWKQGTRKNDPLQLMQHVTSKLSEQDMRHVAAWFAAQPINARGETP</sequence>
<comment type="PTM">
    <text evidence="4">Binds 2 heme c groups covalently per subunit.</text>
</comment>